<comment type="caution">
    <text evidence="2">The sequence shown here is derived from an EMBL/GenBank/DDBJ whole genome shotgun (WGS) entry which is preliminary data.</text>
</comment>
<name>A0ABQ3XPS6_9ACTN</name>
<dbReference type="Proteomes" id="UP000612282">
    <property type="component" value="Unassembled WGS sequence"/>
</dbReference>
<dbReference type="InterPro" id="IPR036366">
    <property type="entry name" value="PGBDSf"/>
</dbReference>
<keyword evidence="3" id="KW-1185">Reference proteome</keyword>
<dbReference type="SUPFAM" id="SSF47090">
    <property type="entry name" value="PGBD-like"/>
    <property type="match status" value="1"/>
</dbReference>
<dbReference type="RefSeq" id="WP_203807388.1">
    <property type="nucleotide sequence ID" value="NZ_BAAAQE010000112.1"/>
</dbReference>
<evidence type="ECO:0000313" key="2">
    <source>
        <dbReference type="EMBL" id="GID60405.1"/>
    </source>
</evidence>
<feature type="domain" description="Peptidoglycan binding-like" evidence="1">
    <location>
        <begin position="126"/>
        <end position="173"/>
    </location>
</feature>
<dbReference type="EMBL" id="BOMG01000108">
    <property type="protein sequence ID" value="GID60405.1"/>
    <property type="molecule type" value="Genomic_DNA"/>
</dbReference>
<dbReference type="InterPro" id="IPR036365">
    <property type="entry name" value="PGBD-like_sf"/>
</dbReference>
<evidence type="ECO:0000259" key="1">
    <source>
        <dbReference type="Pfam" id="PF01471"/>
    </source>
</evidence>
<gene>
    <name evidence="2" type="ORF">Aco03nite_088090</name>
</gene>
<proteinExistence type="predicted"/>
<accession>A0ABQ3XPS6</accession>
<sequence>MSGRRWITRTLWTLAGLGVVAATAVVTHVGFGGSGRPAAVVASPDPFGSTPVQRETLVEEASVSAQLGFGAASPVASVTTGVLTWLPGTGDVVRRGEAVLRADEKPVLLMYGPLPMYRRLVKDLKGADVRQFEENLYGLGYRGFTVDEEFTDLTVAAVKRWQKDLGLAETGAVETTAVIYAPGALRVAGGTARIGGTAAGDLLSCTGVTKVVTAAAEAADRAWAVRGAKVTVELPDGGDVAATVSSVGGDVTVPADGAAAQPGAGAEATVPVLLRIKDQEKLEAFDSAPVQVRYVVRERKDVLTVPVAALLALAEGGYGVQPAGAGGARTLAVEVGLVAGGRAEVTGAGLAEGLPVVIPQ</sequence>
<organism evidence="2 3">
    <name type="scientific">Actinoplanes couchii</name>
    <dbReference type="NCBI Taxonomy" id="403638"/>
    <lineage>
        <taxon>Bacteria</taxon>
        <taxon>Bacillati</taxon>
        <taxon>Actinomycetota</taxon>
        <taxon>Actinomycetes</taxon>
        <taxon>Micromonosporales</taxon>
        <taxon>Micromonosporaceae</taxon>
        <taxon>Actinoplanes</taxon>
    </lineage>
</organism>
<dbReference type="Gene3D" id="1.10.101.10">
    <property type="entry name" value="PGBD-like superfamily/PGBD"/>
    <property type="match status" value="1"/>
</dbReference>
<protein>
    <submittedName>
        <fullName evidence="2">Peptidoglycan-binding protein</fullName>
    </submittedName>
</protein>
<dbReference type="Pfam" id="PF01471">
    <property type="entry name" value="PG_binding_1"/>
    <property type="match status" value="1"/>
</dbReference>
<reference evidence="2 3" key="1">
    <citation type="submission" date="2021-01" db="EMBL/GenBank/DDBJ databases">
        <title>Whole genome shotgun sequence of Actinoplanes couchii NBRC 106145.</title>
        <authorList>
            <person name="Komaki H."/>
            <person name="Tamura T."/>
        </authorList>
    </citation>
    <scope>NUCLEOTIDE SEQUENCE [LARGE SCALE GENOMIC DNA]</scope>
    <source>
        <strain evidence="2 3">NBRC 106145</strain>
    </source>
</reference>
<dbReference type="InterPro" id="IPR002477">
    <property type="entry name" value="Peptidoglycan-bd-like"/>
</dbReference>
<evidence type="ECO:0000313" key="3">
    <source>
        <dbReference type="Proteomes" id="UP000612282"/>
    </source>
</evidence>
<dbReference type="Gene3D" id="2.40.420.20">
    <property type="match status" value="1"/>
</dbReference>